<organism evidence="9 10">
    <name type="scientific">Vasconcelosia minhoensis LEGE 07310</name>
    <dbReference type="NCBI Taxonomy" id="915328"/>
    <lineage>
        <taxon>Bacteria</taxon>
        <taxon>Bacillati</taxon>
        <taxon>Cyanobacteriota</taxon>
        <taxon>Cyanophyceae</taxon>
        <taxon>Nodosilineales</taxon>
        <taxon>Cymatolegaceae</taxon>
        <taxon>Vasconcelosia</taxon>
        <taxon>Vasconcelosia minhoensis</taxon>
    </lineage>
</organism>
<gene>
    <name evidence="9" type="ORF">IQ241_01180</name>
</gene>
<dbReference type="InterPro" id="IPR002052">
    <property type="entry name" value="DNA_methylase_N6_adenine_CS"/>
</dbReference>
<feature type="binding site" evidence="7">
    <location>
        <position position="19"/>
    </location>
    <ligand>
        <name>S-adenosyl-L-methionine</name>
        <dbReference type="ChEBI" id="CHEBI:59789"/>
    </ligand>
</feature>
<evidence type="ECO:0000313" key="9">
    <source>
        <dbReference type="EMBL" id="MBE9075921.1"/>
    </source>
</evidence>
<dbReference type="RefSeq" id="WP_193904587.1">
    <property type="nucleotide sequence ID" value="NZ_JADEXG010000002.1"/>
</dbReference>
<feature type="binding site" evidence="7">
    <location>
        <position position="187"/>
    </location>
    <ligand>
        <name>S-adenosyl-L-methionine</name>
        <dbReference type="ChEBI" id="CHEBI:59789"/>
    </ligand>
</feature>
<dbReference type="GO" id="GO:1904047">
    <property type="term" value="F:S-adenosyl-L-methionine binding"/>
    <property type="evidence" value="ECO:0007669"/>
    <property type="project" value="TreeGrafter"/>
</dbReference>
<dbReference type="AlphaFoldDB" id="A0A8J7DK42"/>
<keyword evidence="5 8" id="KW-0949">S-adenosyl-L-methionine</keyword>
<dbReference type="PROSITE" id="PS00092">
    <property type="entry name" value="N6_MTASE"/>
    <property type="match status" value="1"/>
</dbReference>
<comment type="catalytic activity">
    <reaction evidence="6 8">
        <text>a 2'-deoxyadenosine in DNA + S-adenosyl-L-methionine = an N(6)-methyl-2'-deoxyadenosine in DNA + S-adenosyl-L-homocysteine + H(+)</text>
        <dbReference type="Rhea" id="RHEA:15197"/>
        <dbReference type="Rhea" id="RHEA-COMP:12418"/>
        <dbReference type="Rhea" id="RHEA-COMP:12419"/>
        <dbReference type="ChEBI" id="CHEBI:15378"/>
        <dbReference type="ChEBI" id="CHEBI:57856"/>
        <dbReference type="ChEBI" id="CHEBI:59789"/>
        <dbReference type="ChEBI" id="CHEBI:90615"/>
        <dbReference type="ChEBI" id="CHEBI:90616"/>
        <dbReference type="EC" id="2.1.1.72"/>
    </reaction>
</comment>
<dbReference type="PIRSF" id="PIRSF000398">
    <property type="entry name" value="M_m6A_EcoRV"/>
    <property type="match status" value="1"/>
</dbReference>
<dbReference type="SUPFAM" id="SSF53335">
    <property type="entry name" value="S-adenosyl-L-methionine-dependent methyltransferases"/>
    <property type="match status" value="1"/>
</dbReference>
<evidence type="ECO:0000256" key="3">
    <source>
        <dbReference type="ARBA" id="ARBA00022603"/>
    </source>
</evidence>
<evidence type="ECO:0000256" key="2">
    <source>
        <dbReference type="ARBA" id="ARBA00011900"/>
    </source>
</evidence>
<dbReference type="EC" id="2.1.1.72" evidence="2 8"/>
<evidence type="ECO:0000256" key="6">
    <source>
        <dbReference type="ARBA" id="ARBA00047942"/>
    </source>
</evidence>
<dbReference type="GO" id="GO:0006298">
    <property type="term" value="P:mismatch repair"/>
    <property type="evidence" value="ECO:0007669"/>
    <property type="project" value="TreeGrafter"/>
</dbReference>
<reference evidence="9" key="1">
    <citation type="submission" date="2020-10" db="EMBL/GenBank/DDBJ databases">
        <authorList>
            <person name="Castelo-Branco R."/>
            <person name="Eusebio N."/>
            <person name="Adriana R."/>
            <person name="Vieira A."/>
            <person name="Brugerolle De Fraissinette N."/>
            <person name="Rezende De Castro R."/>
            <person name="Schneider M.P."/>
            <person name="Vasconcelos V."/>
            <person name="Leao P.N."/>
        </authorList>
    </citation>
    <scope>NUCLEOTIDE SEQUENCE</scope>
    <source>
        <strain evidence="9">LEGE 07310</strain>
    </source>
</reference>
<feature type="binding site" evidence="7">
    <location>
        <position position="62"/>
    </location>
    <ligand>
        <name>S-adenosyl-L-methionine</name>
        <dbReference type="ChEBI" id="CHEBI:59789"/>
    </ligand>
</feature>
<sequence length="290" mass="32939">MTPPSTLSPRPFLKWAGGKAKLIAQYADFIPQEFVTYHEPFLGGGALFFYLAPRLKSAYLSDLNPELVNVYRCVRDQVDAVLDCLAVHQQRHRPDYYYAMRAQTDLAPAPRAARLLYLNRTCYNGLYRENSKGQFNVPMGRYKNPKICNPPLLKAASQALQIAEIDVRPFTRVLNDAHSRRDFVYFDPPYYPISPTSSFTAYSRYRFAADQQRQLQQVFASLAQRQVQMLLSNSDCDFIRQLYADFSIQSITAARAINSHADRRGKISEVLVVFPEPAASGRNPAGPLLQ</sequence>
<dbReference type="Gene3D" id="1.10.1020.10">
    <property type="entry name" value="Adenine-specific Methyltransferase, Domain 2"/>
    <property type="match status" value="1"/>
</dbReference>
<dbReference type="InterPro" id="IPR029063">
    <property type="entry name" value="SAM-dependent_MTases_sf"/>
</dbReference>
<evidence type="ECO:0000256" key="7">
    <source>
        <dbReference type="PIRSR" id="PIRSR000398-1"/>
    </source>
</evidence>
<dbReference type="PANTHER" id="PTHR30481:SF3">
    <property type="entry name" value="DNA ADENINE METHYLASE"/>
    <property type="match status" value="1"/>
</dbReference>
<evidence type="ECO:0000256" key="8">
    <source>
        <dbReference type="RuleBase" id="RU361257"/>
    </source>
</evidence>
<dbReference type="GO" id="GO:0009007">
    <property type="term" value="F:site-specific DNA-methyltransferase (adenine-specific) activity"/>
    <property type="evidence" value="ECO:0007669"/>
    <property type="project" value="UniProtKB-UniRule"/>
</dbReference>
<dbReference type="InterPro" id="IPR023095">
    <property type="entry name" value="Ade_MeTrfase_dom_2"/>
</dbReference>
<evidence type="ECO:0000256" key="5">
    <source>
        <dbReference type="ARBA" id="ARBA00022691"/>
    </source>
</evidence>
<dbReference type="Pfam" id="PF02086">
    <property type="entry name" value="MethyltransfD12"/>
    <property type="match status" value="1"/>
</dbReference>
<dbReference type="GO" id="GO:0032259">
    <property type="term" value="P:methylation"/>
    <property type="evidence" value="ECO:0007669"/>
    <property type="project" value="UniProtKB-KW"/>
</dbReference>
<keyword evidence="3 8" id="KW-0489">Methyltransferase</keyword>
<proteinExistence type="inferred from homology"/>
<dbReference type="EMBL" id="JADEXG010000002">
    <property type="protein sequence ID" value="MBE9075921.1"/>
    <property type="molecule type" value="Genomic_DNA"/>
</dbReference>
<dbReference type="Proteomes" id="UP000636505">
    <property type="component" value="Unassembled WGS sequence"/>
</dbReference>
<feature type="binding site" evidence="7">
    <location>
        <position position="15"/>
    </location>
    <ligand>
        <name>S-adenosyl-L-methionine</name>
        <dbReference type="ChEBI" id="CHEBI:59789"/>
    </ligand>
</feature>
<evidence type="ECO:0000256" key="1">
    <source>
        <dbReference type="ARBA" id="ARBA00006594"/>
    </source>
</evidence>
<dbReference type="GO" id="GO:0043565">
    <property type="term" value="F:sequence-specific DNA binding"/>
    <property type="evidence" value="ECO:0007669"/>
    <property type="project" value="TreeGrafter"/>
</dbReference>
<dbReference type="PRINTS" id="PR00505">
    <property type="entry name" value="D12N6MTFRASE"/>
</dbReference>
<dbReference type="InterPro" id="IPR012263">
    <property type="entry name" value="M_m6A_EcoRV"/>
</dbReference>
<accession>A0A8J7DK42</accession>
<keyword evidence="10" id="KW-1185">Reference proteome</keyword>
<keyword evidence="4 8" id="KW-0808">Transferase</keyword>
<dbReference type="GO" id="GO:0009307">
    <property type="term" value="P:DNA restriction-modification system"/>
    <property type="evidence" value="ECO:0007669"/>
    <property type="project" value="InterPro"/>
</dbReference>
<dbReference type="PANTHER" id="PTHR30481">
    <property type="entry name" value="DNA ADENINE METHYLASE"/>
    <property type="match status" value="1"/>
</dbReference>
<protein>
    <recommendedName>
        <fullName evidence="2 8">Site-specific DNA-methyltransferase (adenine-specific)</fullName>
        <ecNumber evidence="2 8">2.1.1.72</ecNumber>
    </recommendedName>
</protein>
<dbReference type="NCBIfam" id="TIGR00571">
    <property type="entry name" value="dam"/>
    <property type="match status" value="1"/>
</dbReference>
<comment type="similarity">
    <text evidence="1 8">Belongs to the N(4)/N(6)-methyltransferase family.</text>
</comment>
<evidence type="ECO:0000256" key="4">
    <source>
        <dbReference type="ARBA" id="ARBA00022679"/>
    </source>
</evidence>
<dbReference type="Gene3D" id="3.40.50.150">
    <property type="entry name" value="Vaccinia Virus protein VP39"/>
    <property type="match status" value="1"/>
</dbReference>
<name>A0A8J7DK42_9CYAN</name>
<evidence type="ECO:0000313" key="10">
    <source>
        <dbReference type="Proteomes" id="UP000636505"/>
    </source>
</evidence>
<comment type="caution">
    <text evidence="9">The sequence shown here is derived from an EMBL/GenBank/DDBJ whole genome shotgun (WGS) entry which is preliminary data.</text>
</comment>
<dbReference type="InterPro" id="IPR012327">
    <property type="entry name" value="MeTrfase_D12"/>
</dbReference>